<feature type="chain" id="PRO_5020925981" description="BIG2 domain-containing protein" evidence="7">
    <location>
        <begin position="28"/>
        <end position="1228"/>
    </location>
</feature>
<sequence>MKNFKKVIATFLSALMVTGSMVCGASAVSTNQESNVKNKTKQTLIYPNKNDKKKKTYVEGEAVVMMKGSNLISSGASLNKIMDVSSSIKVEKVSDFKERKSSKSVVTVSSKKLSTEKIIEQLKGEDDVLIAEPNYICKASAITDDKYSKYQWALENTGINNGKVGEDIKPSSMWNKKSTGDKTPVVAIIDSGVNFKHEDLKDKMWVNPYQNKLRGVHGFDFTGTVKNSEPMDGDGHGTHCAGIIGATRDNKIGIAGVADNVRIMALKFLDNSGQGTTDDAIAAYNYIYNAQKLGVNVVAVNDSWGSYDYSKILLDVINQVGKEGAITVAASGNESTNLDNAYDFNTINDYDDDYDEEFSNKKYSELDGDPFSYYSYPACYDSNYIVSVGASGEDGKLANYSNYGIEKVDTIAPGTDILSTVSNDCFLPTIYNQEELNERCQQYITKDFNANTSDLSDNKDGIKITETNTGYDDGLGDKTCLKIDFSTTDNNNLYAIEIPYTVTSNGDKGTYGSFMYSFEKAPNGDDSDYFTENGIYFAEFAKDEEYTFKDVMNQEIGYYLNGTGSWSHVEIPKLTPAKVTGERKLVIVVSYEDNYDFSLKLDNFGVSKGTVNESENFGQYDIYSGTSMATPYVAGSIALMKDKDSSLTTEQLIEKVKNSVHQTTLVDGKAKSSGVLSLDKTNSVIPRINSWENKNGKSVVKGVNFDNIQKVTVNDKNVKYTVKNSTEITIEDNNYYGGICTLKVYSKDGYGYYSAVSLKGTRYKNNGIISLEESIFNYDIVSDGKYFYCVDDRNALVRYSIDKDGIIRFSRDGSFQGAMKVHFADITNGSKTKIKTTSPVYYNGNIYIYADYYLNLESNEDDFYVKKSAIITYNVSTCKNTIQTVEGIDLAEQAIAVYNKSLYLIGGYDYSTGEFSDAVYKKVGSSWQKVTSLPEKRARGKALQYGNKLIYSLGINESGTCPKTLIFDGKTWTESKINLGISKFATYYIGNKSYNFYDCGYDLVGNGILFTGRLFNNIGDTVVYNPTKDTLTALNNYFHTDSVNGIKGTIVGNKFYGKGFEGNASCTFSFNVKTGMKKVAVSSNVNGGKVTGGAYYMPNTTAKITVSPNKNFKFNYMLINGKKYTKPTATFTVTKDTSVRVYYISMVTKIKLNRTTLTLKKGKTKQLTATITPKTATNKSVVWSSNKKSVATVNSKGKITAKKKGTAIIKATAKDGSKVSATCKVTVK</sequence>
<gene>
    <name evidence="9" type="ORF">E5Z56_02825</name>
</gene>
<evidence type="ECO:0000256" key="6">
    <source>
        <dbReference type="RuleBase" id="RU003355"/>
    </source>
</evidence>
<evidence type="ECO:0000313" key="9">
    <source>
        <dbReference type="EMBL" id="QCT06344.1"/>
    </source>
</evidence>
<dbReference type="InterPro" id="IPR015500">
    <property type="entry name" value="Peptidase_S8_subtilisin-rel"/>
</dbReference>
<dbReference type="Gene3D" id="2.120.10.80">
    <property type="entry name" value="Kelch-type beta propeller"/>
    <property type="match status" value="1"/>
</dbReference>
<evidence type="ECO:0000256" key="5">
    <source>
        <dbReference type="PROSITE-ProRule" id="PRU01240"/>
    </source>
</evidence>
<dbReference type="PANTHER" id="PTHR43399">
    <property type="entry name" value="SUBTILISIN-RELATED"/>
    <property type="match status" value="1"/>
</dbReference>
<comment type="similarity">
    <text evidence="1 5 6">Belongs to the peptidase S8 family.</text>
</comment>
<dbReference type="InterPro" id="IPR051048">
    <property type="entry name" value="Peptidase_S8/S53_subtilisin"/>
</dbReference>
<feature type="active site" description="Charge relay system" evidence="5">
    <location>
        <position position="627"/>
    </location>
</feature>
<dbReference type="InterPro" id="IPR054399">
    <property type="entry name" value="Fervidolysin-like_N_prodom"/>
</dbReference>
<dbReference type="Pfam" id="PF02368">
    <property type="entry name" value="Big_2"/>
    <property type="match status" value="1"/>
</dbReference>
<dbReference type="InterPro" id="IPR003343">
    <property type="entry name" value="Big_2"/>
</dbReference>
<proteinExistence type="inferred from homology"/>
<dbReference type="PROSITE" id="PS00137">
    <property type="entry name" value="SUBTILASE_HIS"/>
    <property type="match status" value="1"/>
</dbReference>
<dbReference type="KEGG" id="ruj:E5Z56_02825"/>
<evidence type="ECO:0000313" key="10">
    <source>
        <dbReference type="Proteomes" id="UP000301475"/>
    </source>
</evidence>
<dbReference type="InterPro" id="IPR000209">
    <property type="entry name" value="Peptidase_S8/S53_dom"/>
</dbReference>
<dbReference type="InterPro" id="IPR015915">
    <property type="entry name" value="Kelch-typ_b-propeller"/>
</dbReference>
<organism evidence="9 10">
    <name type="scientific">Ruminococcus bovis</name>
    <dbReference type="NCBI Taxonomy" id="2564099"/>
    <lineage>
        <taxon>Bacteria</taxon>
        <taxon>Bacillati</taxon>
        <taxon>Bacillota</taxon>
        <taxon>Clostridia</taxon>
        <taxon>Eubacteriales</taxon>
        <taxon>Oscillospiraceae</taxon>
        <taxon>Ruminococcus</taxon>
    </lineage>
</organism>
<evidence type="ECO:0000256" key="7">
    <source>
        <dbReference type="SAM" id="SignalP"/>
    </source>
</evidence>
<evidence type="ECO:0000256" key="3">
    <source>
        <dbReference type="ARBA" id="ARBA00022801"/>
    </source>
</evidence>
<dbReference type="PRINTS" id="PR00723">
    <property type="entry name" value="SUBTILISIN"/>
</dbReference>
<dbReference type="Proteomes" id="UP000301475">
    <property type="component" value="Chromosome"/>
</dbReference>
<feature type="active site" description="Charge relay system" evidence="5">
    <location>
        <position position="190"/>
    </location>
</feature>
<feature type="active site" description="Charge relay system" evidence="5">
    <location>
        <position position="236"/>
    </location>
</feature>
<dbReference type="GO" id="GO:0006508">
    <property type="term" value="P:proteolysis"/>
    <property type="evidence" value="ECO:0007669"/>
    <property type="project" value="UniProtKB-KW"/>
</dbReference>
<evidence type="ECO:0000259" key="8">
    <source>
        <dbReference type="SMART" id="SM00635"/>
    </source>
</evidence>
<dbReference type="RefSeq" id="WP_138156427.1">
    <property type="nucleotide sequence ID" value="NZ_CP039381.1"/>
</dbReference>
<dbReference type="PROSITE" id="PS00136">
    <property type="entry name" value="SUBTILASE_ASP"/>
    <property type="match status" value="1"/>
</dbReference>
<dbReference type="PROSITE" id="PS00138">
    <property type="entry name" value="SUBTILASE_SER"/>
    <property type="match status" value="1"/>
</dbReference>
<keyword evidence="3 5" id="KW-0378">Hydrolase</keyword>
<dbReference type="SUPFAM" id="SSF52743">
    <property type="entry name" value="Subtilisin-like"/>
    <property type="match status" value="1"/>
</dbReference>
<dbReference type="PROSITE" id="PS51892">
    <property type="entry name" value="SUBTILASE"/>
    <property type="match status" value="1"/>
</dbReference>
<dbReference type="SUPFAM" id="SSF49373">
    <property type="entry name" value="Invasin/intimin cell-adhesion fragments"/>
    <property type="match status" value="1"/>
</dbReference>
<dbReference type="InterPro" id="IPR008964">
    <property type="entry name" value="Invasin/intimin_cell_adhesion"/>
</dbReference>
<evidence type="ECO:0000256" key="1">
    <source>
        <dbReference type="ARBA" id="ARBA00011073"/>
    </source>
</evidence>
<evidence type="ECO:0000256" key="4">
    <source>
        <dbReference type="ARBA" id="ARBA00022825"/>
    </source>
</evidence>
<keyword evidence="10" id="KW-1185">Reference proteome</keyword>
<dbReference type="Gene3D" id="2.60.40.1080">
    <property type="match status" value="1"/>
</dbReference>
<keyword evidence="7" id="KW-0732">Signal</keyword>
<feature type="signal peptide" evidence="7">
    <location>
        <begin position="1"/>
        <end position="27"/>
    </location>
</feature>
<evidence type="ECO:0000256" key="2">
    <source>
        <dbReference type="ARBA" id="ARBA00022670"/>
    </source>
</evidence>
<feature type="domain" description="BIG2" evidence="8">
    <location>
        <begin position="1146"/>
        <end position="1223"/>
    </location>
</feature>
<dbReference type="PANTHER" id="PTHR43399:SF4">
    <property type="entry name" value="CELL WALL-ASSOCIATED PROTEASE"/>
    <property type="match status" value="1"/>
</dbReference>
<dbReference type="Pfam" id="PF00082">
    <property type="entry name" value="Peptidase_S8"/>
    <property type="match status" value="2"/>
</dbReference>
<protein>
    <recommendedName>
        <fullName evidence="8">BIG2 domain-containing protein</fullName>
    </recommendedName>
</protein>
<dbReference type="GO" id="GO:0004252">
    <property type="term" value="F:serine-type endopeptidase activity"/>
    <property type="evidence" value="ECO:0007669"/>
    <property type="project" value="UniProtKB-UniRule"/>
</dbReference>
<dbReference type="Gene3D" id="3.40.50.200">
    <property type="entry name" value="Peptidase S8/S53 domain"/>
    <property type="match status" value="2"/>
</dbReference>
<accession>A0A4P8XVB5</accession>
<dbReference type="InterPro" id="IPR036852">
    <property type="entry name" value="Peptidase_S8/S53_dom_sf"/>
</dbReference>
<dbReference type="EMBL" id="CP039381">
    <property type="protein sequence ID" value="QCT06344.1"/>
    <property type="molecule type" value="Genomic_DNA"/>
</dbReference>
<keyword evidence="4 5" id="KW-0720">Serine protease</keyword>
<dbReference type="OrthoDB" id="9798386at2"/>
<reference evidence="9 10" key="1">
    <citation type="submission" date="2019-04" db="EMBL/GenBank/DDBJ databases">
        <authorList>
            <person name="Embree M."/>
            <person name="Gaffney J.R."/>
        </authorList>
    </citation>
    <scope>NUCLEOTIDE SEQUENCE [LARGE SCALE GENOMIC DNA]</scope>
    <source>
        <strain evidence="9 10">JE7A12</strain>
    </source>
</reference>
<keyword evidence="2 5" id="KW-0645">Protease</keyword>
<dbReference type="InterPro" id="IPR022398">
    <property type="entry name" value="Peptidase_S8_His-AS"/>
</dbReference>
<dbReference type="SMART" id="SM00635">
    <property type="entry name" value="BID_2"/>
    <property type="match status" value="1"/>
</dbReference>
<dbReference type="InterPro" id="IPR023827">
    <property type="entry name" value="Peptidase_S8_Asp-AS"/>
</dbReference>
<dbReference type="InterPro" id="IPR023828">
    <property type="entry name" value="Peptidase_S8_Ser-AS"/>
</dbReference>
<dbReference type="AlphaFoldDB" id="A0A4P8XVB5"/>
<dbReference type="InterPro" id="IPR011043">
    <property type="entry name" value="Gal_Oxase/kelch_b-propeller"/>
</dbReference>
<dbReference type="SUPFAM" id="SSF50965">
    <property type="entry name" value="Galactose oxidase, central domain"/>
    <property type="match status" value="1"/>
</dbReference>
<name>A0A4P8XVB5_9FIRM</name>
<dbReference type="Pfam" id="PF22148">
    <property type="entry name" value="Fervidolysin_NPro-like"/>
    <property type="match status" value="1"/>
</dbReference>